<dbReference type="InterPro" id="IPR014747">
    <property type="entry name" value="Bac_photo_RC_H_C"/>
</dbReference>
<dbReference type="OrthoDB" id="9793882at2"/>
<accession>A0A6N8FDG1</accession>
<reference evidence="2 3" key="1">
    <citation type="submission" date="2019-11" db="EMBL/GenBank/DDBJ databases">
        <title>P. haliotis isolates from Z. marina roots.</title>
        <authorList>
            <person name="Cohen M."/>
            <person name="Jospin G."/>
            <person name="Eisen J.A."/>
            <person name="Coil D.A."/>
        </authorList>
    </citation>
    <scope>NUCLEOTIDE SEQUENCE [LARGE SCALE GENOMIC DNA]</scope>
    <source>
        <strain evidence="2 3">UCD-MCMsp1aY</strain>
    </source>
</reference>
<dbReference type="Pfam" id="PF05239">
    <property type="entry name" value="PRC"/>
    <property type="match status" value="1"/>
</dbReference>
<evidence type="ECO:0000313" key="3">
    <source>
        <dbReference type="Proteomes" id="UP000439994"/>
    </source>
</evidence>
<gene>
    <name evidence="2" type="ORF">GNP35_11150</name>
</gene>
<dbReference type="Gene3D" id="3.90.50.10">
    <property type="entry name" value="Photosynthetic Reaction Center, subunit H, domain 2"/>
    <property type="match status" value="2"/>
</dbReference>
<evidence type="ECO:0000313" key="2">
    <source>
        <dbReference type="EMBL" id="MUH72990.1"/>
    </source>
</evidence>
<organism evidence="2 3">
    <name type="scientific">Psychrosphaera haliotis</name>
    <dbReference type="NCBI Taxonomy" id="555083"/>
    <lineage>
        <taxon>Bacteria</taxon>
        <taxon>Pseudomonadati</taxon>
        <taxon>Pseudomonadota</taxon>
        <taxon>Gammaproteobacteria</taxon>
        <taxon>Alteromonadales</taxon>
        <taxon>Pseudoalteromonadaceae</taxon>
        <taxon>Psychrosphaera</taxon>
    </lineage>
</organism>
<protein>
    <recommendedName>
        <fullName evidence="1">PRC-barrel domain-containing protein</fullName>
    </recommendedName>
</protein>
<dbReference type="RefSeq" id="WP_155696191.1">
    <property type="nucleotide sequence ID" value="NZ_WOCD01000005.1"/>
</dbReference>
<dbReference type="SUPFAM" id="SSF50346">
    <property type="entry name" value="PRC-barrel domain"/>
    <property type="match status" value="1"/>
</dbReference>
<dbReference type="InterPro" id="IPR011033">
    <property type="entry name" value="PRC_barrel-like_sf"/>
</dbReference>
<dbReference type="Proteomes" id="UP000439994">
    <property type="component" value="Unassembled WGS sequence"/>
</dbReference>
<name>A0A6N8FDG1_9GAMM</name>
<evidence type="ECO:0000259" key="1">
    <source>
        <dbReference type="Pfam" id="PF05239"/>
    </source>
</evidence>
<sequence length="248" mass="28616">MNINIQKILGFTIRTIDGEYGTVSDVLFSHEDHVIRYLVIDPQKWNPLSRKVLISPISVYYINIDAEEVCLSIDIEKIKAAPGIEEHETVSRHFESELYRYYGYGYYWMGADLWGMSSDPALLRPHNVLDKSAPDIRESDIPLRSINEVCGYLVKTDDDKHHQMADYIFNTKSWKISFAAVDAQNGMIATERCLIKVDAIEEYNWHQQLITLQISSHQLLGNPHYERKLLNSESFLAMMELSATINQK</sequence>
<dbReference type="GO" id="GO:0030077">
    <property type="term" value="C:plasma membrane light-harvesting complex"/>
    <property type="evidence" value="ECO:0007669"/>
    <property type="project" value="InterPro"/>
</dbReference>
<dbReference type="InterPro" id="IPR027275">
    <property type="entry name" value="PRC-brl_dom"/>
</dbReference>
<comment type="caution">
    <text evidence="2">The sequence shown here is derived from an EMBL/GenBank/DDBJ whole genome shotgun (WGS) entry which is preliminary data.</text>
</comment>
<dbReference type="EMBL" id="WOCD01000005">
    <property type="protein sequence ID" value="MUH72990.1"/>
    <property type="molecule type" value="Genomic_DNA"/>
</dbReference>
<proteinExistence type="predicted"/>
<dbReference type="GO" id="GO:0019684">
    <property type="term" value="P:photosynthesis, light reaction"/>
    <property type="evidence" value="ECO:0007669"/>
    <property type="project" value="InterPro"/>
</dbReference>
<dbReference type="AlphaFoldDB" id="A0A6N8FDG1"/>
<feature type="domain" description="PRC-barrel" evidence="1">
    <location>
        <begin position="4"/>
        <end position="65"/>
    </location>
</feature>
<keyword evidence="3" id="KW-1185">Reference proteome</keyword>